<dbReference type="Proteomes" id="UP000265520">
    <property type="component" value="Unassembled WGS sequence"/>
</dbReference>
<accession>A0A392T4C7</accession>
<evidence type="ECO:0000259" key="7">
    <source>
        <dbReference type="PROSITE" id="PS51195"/>
    </source>
</evidence>
<proteinExistence type="predicted"/>
<sequence>TKPNSQTQTPQNDVVTHENPTSNPENIATTTFSDLGLSEWAVKTCKELGMKFPRRVQQYCIPKILEGRHVIGIDETGSGKTAAFALPILQRLAE</sequence>
<keyword evidence="3 8" id="KW-0347">Helicase</keyword>
<dbReference type="GO" id="GO:0003724">
    <property type="term" value="F:RNA helicase activity"/>
    <property type="evidence" value="ECO:0007669"/>
    <property type="project" value="InterPro"/>
</dbReference>
<protein>
    <submittedName>
        <fullName evidence="8">DEAD-box ATP-dependent RNA helicase 36-like</fullName>
    </submittedName>
</protein>
<dbReference type="AlphaFoldDB" id="A0A392T4C7"/>
<feature type="non-terminal residue" evidence="8">
    <location>
        <position position="94"/>
    </location>
</feature>
<name>A0A392T4C7_9FABA</name>
<dbReference type="PROSITE" id="PS51195">
    <property type="entry name" value="Q_MOTIF"/>
    <property type="match status" value="1"/>
</dbReference>
<dbReference type="EMBL" id="LXQA010495044">
    <property type="protein sequence ID" value="MCI55364.1"/>
    <property type="molecule type" value="Genomic_DNA"/>
</dbReference>
<evidence type="ECO:0000256" key="5">
    <source>
        <dbReference type="PROSITE-ProRule" id="PRU00552"/>
    </source>
</evidence>
<dbReference type="SUPFAM" id="SSF52540">
    <property type="entry name" value="P-loop containing nucleoside triphosphate hydrolases"/>
    <property type="match status" value="1"/>
</dbReference>
<dbReference type="GO" id="GO:0016787">
    <property type="term" value="F:hydrolase activity"/>
    <property type="evidence" value="ECO:0007669"/>
    <property type="project" value="UniProtKB-KW"/>
</dbReference>
<feature type="non-terminal residue" evidence="8">
    <location>
        <position position="1"/>
    </location>
</feature>
<keyword evidence="4" id="KW-0067">ATP-binding</keyword>
<evidence type="ECO:0000256" key="6">
    <source>
        <dbReference type="SAM" id="MobiDB-lite"/>
    </source>
</evidence>
<dbReference type="InterPro" id="IPR027417">
    <property type="entry name" value="P-loop_NTPase"/>
</dbReference>
<dbReference type="GO" id="GO:0003676">
    <property type="term" value="F:nucleic acid binding"/>
    <property type="evidence" value="ECO:0007669"/>
    <property type="project" value="InterPro"/>
</dbReference>
<feature type="domain" description="DEAD-box RNA helicase Q" evidence="7">
    <location>
        <begin position="30"/>
        <end position="58"/>
    </location>
</feature>
<keyword evidence="2" id="KW-0378">Hydrolase</keyword>
<organism evidence="8 9">
    <name type="scientific">Trifolium medium</name>
    <dbReference type="NCBI Taxonomy" id="97028"/>
    <lineage>
        <taxon>Eukaryota</taxon>
        <taxon>Viridiplantae</taxon>
        <taxon>Streptophyta</taxon>
        <taxon>Embryophyta</taxon>
        <taxon>Tracheophyta</taxon>
        <taxon>Spermatophyta</taxon>
        <taxon>Magnoliopsida</taxon>
        <taxon>eudicotyledons</taxon>
        <taxon>Gunneridae</taxon>
        <taxon>Pentapetalae</taxon>
        <taxon>rosids</taxon>
        <taxon>fabids</taxon>
        <taxon>Fabales</taxon>
        <taxon>Fabaceae</taxon>
        <taxon>Papilionoideae</taxon>
        <taxon>50 kb inversion clade</taxon>
        <taxon>NPAAA clade</taxon>
        <taxon>Hologalegina</taxon>
        <taxon>IRL clade</taxon>
        <taxon>Trifolieae</taxon>
        <taxon>Trifolium</taxon>
    </lineage>
</organism>
<reference evidence="8 9" key="1">
    <citation type="journal article" date="2018" name="Front. Plant Sci.">
        <title>Red Clover (Trifolium pratense) and Zigzag Clover (T. medium) - A Picture of Genomic Similarities and Differences.</title>
        <authorList>
            <person name="Dluhosova J."/>
            <person name="Istvanek J."/>
            <person name="Nedelnik J."/>
            <person name="Repkova J."/>
        </authorList>
    </citation>
    <scope>NUCLEOTIDE SEQUENCE [LARGE SCALE GENOMIC DNA]</scope>
    <source>
        <strain evidence="9">cv. 10/8</strain>
        <tissue evidence="8">Leaf</tissue>
    </source>
</reference>
<evidence type="ECO:0000313" key="9">
    <source>
        <dbReference type="Proteomes" id="UP000265520"/>
    </source>
</evidence>
<feature type="short sequence motif" description="Q motif" evidence="5">
    <location>
        <begin position="30"/>
        <end position="58"/>
    </location>
</feature>
<dbReference type="GO" id="GO:0005524">
    <property type="term" value="F:ATP binding"/>
    <property type="evidence" value="ECO:0007669"/>
    <property type="project" value="UniProtKB-KW"/>
</dbReference>
<feature type="region of interest" description="Disordered" evidence="6">
    <location>
        <begin position="1"/>
        <end position="26"/>
    </location>
</feature>
<dbReference type="PANTHER" id="PTHR47959:SF24">
    <property type="entry name" value="ATP-DEPENDENT RNA HELICASE"/>
    <property type="match status" value="1"/>
</dbReference>
<evidence type="ECO:0000256" key="3">
    <source>
        <dbReference type="ARBA" id="ARBA00022806"/>
    </source>
</evidence>
<evidence type="ECO:0000313" key="8">
    <source>
        <dbReference type="EMBL" id="MCI55364.1"/>
    </source>
</evidence>
<keyword evidence="9" id="KW-1185">Reference proteome</keyword>
<dbReference type="Gene3D" id="3.40.50.300">
    <property type="entry name" value="P-loop containing nucleotide triphosphate hydrolases"/>
    <property type="match status" value="1"/>
</dbReference>
<evidence type="ECO:0000256" key="2">
    <source>
        <dbReference type="ARBA" id="ARBA00022801"/>
    </source>
</evidence>
<evidence type="ECO:0000256" key="1">
    <source>
        <dbReference type="ARBA" id="ARBA00022741"/>
    </source>
</evidence>
<dbReference type="GO" id="GO:0005829">
    <property type="term" value="C:cytosol"/>
    <property type="evidence" value="ECO:0007669"/>
    <property type="project" value="TreeGrafter"/>
</dbReference>
<dbReference type="InterPro" id="IPR050079">
    <property type="entry name" value="DEAD_box_RNA_helicase"/>
</dbReference>
<dbReference type="InterPro" id="IPR014014">
    <property type="entry name" value="RNA_helicase_DEAD_Q_motif"/>
</dbReference>
<dbReference type="InterPro" id="IPR011545">
    <property type="entry name" value="DEAD/DEAH_box_helicase_dom"/>
</dbReference>
<comment type="caution">
    <text evidence="8">The sequence shown here is derived from an EMBL/GenBank/DDBJ whole genome shotgun (WGS) entry which is preliminary data.</text>
</comment>
<dbReference type="PANTHER" id="PTHR47959">
    <property type="entry name" value="ATP-DEPENDENT RNA HELICASE RHLE-RELATED"/>
    <property type="match status" value="1"/>
</dbReference>
<evidence type="ECO:0000256" key="4">
    <source>
        <dbReference type="ARBA" id="ARBA00022840"/>
    </source>
</evidence>
<keyword evidence="1" id="KW-0547">Nucleotide-binding</keyword>
<dbReference type="Pfam" id="PF00270">
    <property type="entry name" value="DEAD"/>
    <property type="match status" value="1"/>
</dbReference>